<sequence length="98" mass="10760">MVSELDPDGVESRALLQAMDFNNARVLEVGSGDGRLAFRYANALAFVVGIEPQEKEIAAAVEACPLHLRHRMSFLQTTALALPFRNESFDIAVLAWSL</sequence>
<dbReference type="AlphaFoldDB" id="A0A0F9CJH7"/>
<dbReference type="InterPro" id="IPR029063">
    <property type="entry name" value="SAM-dependent_MTases_sf"/>
</dbReference>
<dbReference type="SUPFAM" id="SSF53335">
    <property type="entry name" value="S-adenosyl-L-methionine-dependent methyltransferases"/>
    <property type="match status" value="1"/>
</dbReference>
<dbReference type="Gene3D" id="3.40.50.150">
    <property type="entry name" value="Vaccinia Virus protein VP39"/>
    <property type="match status" value="1"/>
</dbReference>
<dbReference type="CDD" id="cd02440">
    <property type="entry name" value="AdoMet_MTases"/>
    <property type="match status" value="1"/>
</dbReference>
<evidence type="ECO:0000313" key="2">
    <source>
        <dbReference type="EMBL" id="KKK96841.1"/>
    </source>
</evidence>
<dbReference type="EMBL" id="LAZR01046308">
    <property type="protein sequence ID" value="KKK96841.1"/>
    <property type="molecule type" value="Genomic_DNA"/>
</dbReference>
<name>A0A0F9CJH7_9ZZZZ</name>
<dbReference type="Pfam" id="PF13649">
    <property type="entry name" value="Methyltransf_25"/>
    <property type="match status" value="1"/>
</dbReference>
<comment type="caution">
    <text evidence="2">The sequence shown here is derived from an EMBL/GenBank/DDBJ whole genome shotgun (WGS) entry which is preliminary data.</text>
</comment>
<reference evidence="2" key="1">
    <citation type="journal article" date="2015" name="Nature">
        <title>Complex archaea that bridge the gap between prokaryotes and eukaryotes.</title>
        <authorList>
            <person name="Spang A."/>
            <person name="Saw J.H."/>
            <person name="Jorgensen S.L."/>
            <person name="Zaremba-Niedzwiedzka K."/>
            <person name="Martijn J."/>
            <person name="Lind A.E."/>
            <person name="van Eijk R."/>
            <person name="Schleper C."/>
            <person name="Guy L."/>
            <person name="Ettema T.J."/>
        </authorList>
    </citation>
    <scope>NUCLEOTIDE SEQUENCE</scope>
</reference>
<gene>
    <name evidence="2" type="ORF">LCGC14_2658740</name>
</gene>
<dbReference type="InterPro" id="IPR041698">
    <property type="entry name" value="Methyltransf_25"/>
</dbReference>
<evidence type="ECO:0000259" key="1">
    <source>
        <dbReference type="Pfam" id="PF13649"/>
    </source>
</evidence>
<accession>A0A0F9CJH7</accession>
<protein>
    <recommendedName>
        <fullName evidence="1">Methyltransferase domain-containing protein</fullName>
    </recommendedName>
</protein>
<feature type="domain" description="Methyltransferase" evidence="1">
    <location>
        <begin position="26"/>
        <end position="95"/>
    </location>
</feature>
<proteinExistence type="predicted"/>
<organism evidence="2">
    <name type="scientific">marine sediment metagenome</name>
    <dbReference type="NCBI Taxonomy" id="412755"/>
    <lineage>
        <taxon>unclassified sequences</taxon>
        <taxon>metagenomes</taxon>
        <taxon>ecological metagenomes</taxon>
    </lineage>
</organism>